<dbReference type="Proteomes" id="UP000218811">
    <property type="component" value="Unassembled WGS sequence"/>
</dbReference>
<feature type="compositionally biased region" description="Basic and acidic residues" evidence="1">
    <location>
        <begin position="97"/>
        <end position="106"/>
    </location>
</feature>
<evidence type="ECO:0000256" key="1">
    <source>
        <dbReference type="SAM" id="MobiDB-lite"/>
    </source>
</evidence>
<organism evidence="2 3">
    <name type="scientific">Wolfiporia cocos (strain MD-104)</name>
    <name type="common">Brown rot fungus</name>
    <dbReference type="NCBI Taxonomy" id="742152"/>
    <lineage>
        <taxon>Eukaryota</taxon>
        <taxon>Fungi</taxon>
        <taxon>Dikarya</taxon>
        <taxon>Basidiomycota</taxon>
        <taxon>Agaricomycotina</taxon>
        <taxon>Agaricomycetes</taxon>
        <taxon>Polyporales</taxon>
        <taxon>Phaeolaceae</taxon>
        <taxon>Wolfiporia</taxon>
    </lineage>
</organism>
<feature type="region of interest" description="Disordered" evidence="1">
    <location>
        <begin position="1"/>
        <end position="21"/>
    </location>
</feature>
<keyword evidence="3" id="KW-1185">Reference proteome</keyword>
<sequence length="112" mass="11902">MATPGGSRRVDPMLDCSDPTGPVDARLNGAFYSRTHPADALSTINMHMYGPPPGCARSPERPASPCRRAARQSRWISSVPAAAAARTLGWSLPRAGRAQEDQEAHPAPRTVG</sequence>
<accession>A0A2H3J6B2</accession>
<name>A0A2H3J6B2_WOLCO</name>
<reference evidence="2 3" key="1">
    <citation type="journal article" date="2012" name="Science">
        <title>The Paleozoic origin of enzymatic lignin decomposition reconstructed from 31 fungal genomes.</title>
        <authorList>
            <person name="Floudas D."/>
            <person name="Binder M."/>
            <person name="Riley R."/>
            <person name="Barry K."/>
            <person name="Blanchette R.A."/>
            <person name="Henrissat B."/>
            <person name="Martinez A.T."/>
            <person name="Otillar R."/>
            <person name="Spatafora J.W."/>
            <person name="Yadav J.S."/>
            <person name="Aerts A."/>
            <person name="Benoit I."/>
            <person name="Boyd A."/>
            <person name="Carlson A."/>
            <person name="Copeland A."/>
            <person name="Coutinho P.M."/>
            <person name="de Vries R.P."/>
            <person name="Ferreira P."/>
            <person name="Findley K."/>
            <person name="Foster B."/>
            <person name="Gaskell J."/>
            <person name="Glotzer D."/>
            <person name="Gorecki P."/>
            <person name="Heitman J."/>
            <person name="Hesse C."/>
            <person name="Hori C."/>
            <person name="Igarashi K."/>
            <person name="Jurgens J.A."/>
            <person name="Kallen N."/>
            <person name="Kersten P."/>
            <person name="Kohler A."/>
            <person name="Kuees U."/>
            <person name="Kumar T.K.A."/>
            <person name="Kuo A."/>
            <person name="LaButti K."/>
            <person name="Larrondo L.F."/>
            <person name="Lindquist E."/>
            <person name="Ling A."/>
            <person name="Lombard V."/>
            <person name="Lucas S."/>
            <person name="Lundell T."/>
            <person name="Martin R."/>
            <person name="McLaughlin D.J."/>
            <person name="Morgenstern I."/>
            <person name="Morin E."/>
            <person name="Murat C."/>
            <person name="Nagy L.G."/>
            <person name="Nolan M."/>
            <person name="Ohm R.A."/>
            <person name="Patyshakuliyeva A."/>
            <person name="Rokas A."/>
            <person name="Ruiz-Duenas F.J."/>
            <person name="Sabat G."/>
            <person name="Salamov A."/>
            <person name="Samejima M."/>
            <person name="Schmutz J."/>
            <person name="Slot J.C."/>
            <person name="St John F."/>
            <person name="Stenlid J."/>
            <person name="Sun H."/>
            <person name="Sun S."/>
            <person name="Syed K."/>
            <person name="Tsang A."/>
            <person name="Wiebenga A."/>
            <person name="Young D."/>
            <person name="Pisabarro A."/>
            <person name="Eastwood D.C."/>
            <person name="Martin F."/>
            <person name="Cullen D."/>
            <person name="Grigoriev I.V."/>
            <person name="Hibbett D.S."/>
        </authorList>
    </citation>
    <scope>NUCLEOTIDE SEQUENCE [LARGE SCALE GENOMIC DNA]</scope>
    <source>
        <strain evidence="2 3">MD-104</strain>
    </source>
</reference>
<gene>
    <name evidence="2" type="ORF">WOLCODRAFT_155998</name>
</gene>
<protein>
    <submittedName>
        <fullName evidence="2">Uncharacterized protein</fullName>
    </submittedName>
</protein>
<dbReference type="AlphaFoldDB" id="A0A2H3J6B2"/>
<proteinExistence type="predicted"/>
<dbReference type="EMBL" id="KB467843">
    <property type="protein sequence ID" value="PCH35303.1"/>
    <property type="molecule type" value="Genomic_DNA"/>
</dbReference>
<feature type="region of interest" description="Disordered" evidence="1">
    <location>
        <begin position="92"/>
        <end position="112"/>
    </location>
</feature>
<evidence type="ECO:0000313" key="3">
    <source>
        <dbReference type="Proteomes" id="UP000218811"/>
    </source>
</evidence>
<evidence type="ECO:0000313" key="2">
    <source>
        <dbReference type="EMBL" id="PCH35303.1"/>
    </source>
</evidence>